<reference evidence="1 2" key="1">
    <citation type="journal article" date="2006" name="Nature">
        <title>Global trends of whole-genome duplications revealed by the ciliate Paramecium tetraurelia.</title>
        <authorList>
            <consortium name="Genoscope"/>
            <person name="Aury J.-M."/>
            <person name="Jaillon O."/>
            <person name="Duret L."/>
            <person name="Noel B."/>
            <person name="Jubin C."/>
            <person name="Porcel B.M."/>
            <person name="Segurens B."/>
            <person name="Daubin V."/>
            <person name="Anthouard V."/>
            <person name="Aiach N."/>
            <person name="Arnaiz O."/>
            <person name="Billaut A."/>
            <person name="Beisson J."/>
            <person name="Blanc I."/>
            <person name="Bouhouche K."/>
            <person name="Camara F."/>
            <person name="Duharcourt S."/>
            <person name="Guigo R."/>
            <person name="Gogendeau D."/>
            <person name="Katinka M."/>
            <person name="Keller A.-M."/>
            <person name="Kissmehl R."/>
            <person name="Klotz C."/>
            <person name="Koll F."/>
            <person name="Le Moue A."/>
            <person name="Lepere C."/>
            <person name="Malinsky S."/>
            <person name="Nowacki M."/>
            <person name="Nowak J.K."/>
            <person name="Plattner H."/>
            <person name="Poulain J."/>
            <person name="Ruiz F."/>
            <person name="Serrano V."/>
            <person name="Zagulski M."/>
            <person name="Dessen P."/>
            <person name="Betermier M."/>
            <person name="Weissenbach J."/>
            <person name="Scarpelli C."/>
            <person name="Schachter V."/>
            <person name="Sperling L."/>
            <person name="Meyer E."/>
            <person name="Cohen J."/>
            <person name="Wincker P."/>
        </authorList>
    </citation>
    <scope>NUCLEOTIDE SEQUENCE [LARGE SCALE GENOMIC DNA]</scope>
    <source>
        <strain evidence="1 2">Stock d4-2</strain>
    </source>
</reference>
<keyword evidence="2" id="KW-1185">Reference proteome</keyword>
<evidence type="ECO:0000313" key="2">
    <source>
        <dbReference type="Proteomes" id="UP000000600"/>
    </source>
</evidence>
<accession>A0DHB7</accession>
<dbReference type="EMBL" id="CT868430">
    <property type="protein sequence ID" value="CAK82434.1"/>
    <property type="molecule type" value="Genomic_DNA"/>
</dbReference>
<gene>
    <name evidence="1" type="ORF">GSPATT00016821001</name>
</gene>
<dbReference type="Proteomes" id="UP000000600">
    <property type="component" value="Unassembled WGS sequence"/>
</dbReference>
<dbReference type="GeneID" id="5035616"/>
<evidence type="ECO:0000313" key="1">
    <source>
        <dbReference type="EMBL" id="CAK82434.1"/>
    </source>
</evidence>
<organism evidence="1 2">
    <name type="scientific">Paramecium tetraurelia</name>
    <dbReference type="NCBI Taxonomy" id="5888"/>
    <lineage>
        <taxon>Eukaryota</taxon>
        <taxon>Sar</taxon>
        <taxon>Alveolata</taxon>
        <taxon>Ciliophora</taxon>
        <taxon>Intramacronucleata</taxon>
        <taxon>Oligohymenophorea</taxon>
        <taxon>Peniculida</taxon>
        <taxon>Parameciidae</taxon>
        <taxon>Paramecium</taxon>
    </lineage>
</organism>
<proteinExistence type="predicted"/>
<dbReference type="OrthoDB" id="305729at2759"/>
<sequence>MININKVKLEKQKQLEFSDLKLKQKEDLEDVKMVAEIRTVQTQLLKGMLKENQAQLSDLIAAITQMRQILEKSKTLKL</sequence>
<dbReference type="RefSeq" id="XP_001449831.1">
    <property type="nucleotide sequence ID" value="XM_001449794.1"/>
</dbReference>
<name>A0DHB7_PARTE</name>
<dbReference type="HOGENOM" id="CLU_2627254_0_0_1"/>
<protein>
    <submittedName>
        <fullName evidence="1">Uncharacterized protein</fullName>
    </submittedName>
</protein>
<dbReference type="AlphaFoldDB" id="A0DHB7"/>
<dbReference type="KEGG" id="ptm:GSPATT00016821001"/>
<dbReference type="InParanoid" id="A0DHB7"/>